<dbReference type="PROSITE" id="PS51318">
    <property type="entry name" value="TAT"/>
    <property type="match status" value="1"/>
</dbReference>
<reference evidence="1" key="1">
    <citation type="submission" date="2020-05" db="EMBL/GenBank/DDBJ databases">
        <authorList>
            <person name="Chiriac C."/>
            <person name="Salcher M."/>
            <person name="Ghai R."/>
            <person name="Kavagutti S V."/>
        </authorList>
    </citation>
    <scope>NUCLEOTIDE SEQUENCE</scope>
</reference>
<evidence type="ECO:0000313" key="1">
    <source>
        <dbReference type="EMBL" id="CAB4674476.1"/>
    </source>
</evidence>
<dbReference type="EMBL" id="CAEZWU010000151">
    <property type="protein sequence ID" value="CAB4674476.1"/>
    <property type="molecule type" value="Genomic_DNA"/>
</dbReference>
<dbReference type="PANTHER" id="PTHR43737:SF1">
    <property type="entry name" value="DUF1501 DOMAIN-CONTAINING PROTEIN"/>
    <property type="match status" value="1"/>
</dbReference>
<dbReference type="InterPro" id="IPR006311">
    <property type="entry name" value="TAT_signal"/>
</dbReference>
<dbReference type="InterPro" id="IPR010869">
    <property type="entry name" value="DUF1501"/>
</dbReference>
<organism evidence="1">
    <name type="scientific">freshwater metagenome</name>
    <dbReference type="NCBI Taxonomy" id="449393"/>
    <lineage>
        <taxon>unclassified sequences</taxon>
        <taxon>metagenomes</taxon>
        <taxon>ecological metagenomes</taxon>
    </lineage>
</organism>
<sequence length="408" mass="43308">MKNITRRNFIKLTSASAVAVAHSMSTFEFAHAAGPRPLPAGTPILVIVTLSGGNDGLNTVVPYLDPLYKSLRPQLAYKEDQVLPIGDGLALNGSMTGFKTLWDNKQLAIVRGVGYPNPDRSHFSSMAIWQSASRTPIKTGWIGRWIETQPENPFLAISLGSTMPALFQGDKRSGTVLPLSGLVTPTGMLAKDYAKTSKKTKLDGQLSATAARSIRDLFTVADVVSPILKNPAPPAADLPTVIGGNAGGESNLGAQLDVAAKLIAAGVPTRVWSVSLGGFDTHANELSAQSLLLGSVSNSISKFMSQMRTIGRSRDVTIMVYSEFGRRVSANASSGTDHGTSGPVFIIGERVVGGFHGDQPPLNRLKDGDLAVTTDFRSVYGSVLEGVLYTPVDRVISGWNDRLALFTA</sequence>
<dbReference type="Pfam" id="PF07394">
    <property type="entry name" value="DUF1501"/>
    <property type="match status" value="1"/>
</dbReference>
<proteinExistence type="predicted"/>
<protein>
    <submittedName>
        <fullName evidence="1">Unannotated protein</fullName>
    </submittedName>
</protein>
<accession>A0A6J6ML09</accession>
<name>A0A6J6ML09_9ZZZZ</name>
<dbReference type="PANTHER" id="PTHR43737">
    <property type="entry name" value="BLL7424 PROTEIN"/>
    <property type="match status" value="1"/>
</dbReference>
<dbReference type="AlphaFoldDB" id="A0A6J6ML09"/>
<gene>
    <name evidence="1" type="ORF">UFOPK2292_00987</name>
</gene>